<evidence type="ECO:0000256" key="9">
    <source>
        <dbReference type="ARBA" id="ARBA00022827"/>
    </source>
</evidence>
<evidence type="ECO:0000256" key="8">
    <source>
        <dbReference type="ARBA" id="ARBA00022630"/>
    </source>
</evidence>
<comment type="catalytic activity">
    <reaction evidence="16">
        <text>UDP-N-acetyl-alpha-D-muramate + NADP(+) = UDP-N-acetyl-3-O-(1-carboxyvinyl)-alpha-D-glucosamine + NADPH + H(+)</text>
        <dbReference type="Rhea" id="RHEA:12248"/>
        <dbReference type="ChEBI" id="CHEBI:15378"/>
        <dbReference type="ChEBI" id="CHEBI:57783"/>
        <dbReference type="ChEBI" id="CHEBI:58349"/>
        <dbReference type="ChEBI" id="CHEBI:68483"/>
        <dbReference type="ChEBI" id="CHEBI:70757"/>
        <dbReference type="EC" id="1.3.1.98"/>
    </reaction>
</comment>
<dbReference type="SUPFAM" id="SSF56176">
    <property type="entry name" value="FAD-binding/transporter-associated domain-like"/>
    <property type="match status" value="1"/>
</dbReference>
<organism evidence="18">
    <name type="scientific">bioreactor metagenome</name>
    <dbReference type="NCBI Taxonomy" id="1076179"/>
    <lineage>
        <taxon>unclassified sequences</taxon>
        <taxon>metagenomes</taxon>
        <taxon>ecological metagenomes</taxon>
    </lineage>
</organism>
<dbReference type="Gene3D" id="3.30.43.10">
    <property type="entry name" value="Uridine Diphospho-n-acetylenolpyruvylglucosamine Reductase, domain 2"/>
    <property type="match status" value="1"/>
</dbReference>
<feature type="domain" description="FAD-binding PCMH-type" evidence="17">
    <location>
        <begin position="17"/>
        <end position="188"/>
    </location>
</feature>
<dbReference type="Gene3D" id="3.30.465.10">
    <property type="match status" value="1"/>
</dbReference>
<dbReference type="GO" id="GO:0008360">
    <property type="term" value="P:regulation of cell shape"/>
    <property type="evidence" value="ECO:0007669"/>
    <property type="project" value="UniProtKB-KW"/>
</dbReference>
<evidence type="ECO:0000256" key="14">
    <source>
        <dbReference type="ARBA" id="ARBA00023306"/>
    </source>
</evidence>
<comment type="function">
    <text evidence="2">Cell wall formation.</text>
</comment>
<dbReference type="GO" id="GO:0005829">
    <property type="term" value="C:cytosol"/>
    <property type="evidence" value="ECO:0007669"/>
    <property type="project" value="TreeGrafter"/>
</dbReference>
<dbReference type="Gene3D" id="3.90.78.10">
    <property type="entry name" value="UDP-N-acetylenolpyruvoylglucosamine reductase, C-terminal domain"/>
    <property type="match status" value="1"/>
</dbReference>
<evidence type="ECO:0000256" key="7">
    <source>
        <dbReference type="ARBA" id="ARBA00022618"/>
    </source>
</evidence>
<evidence type="ECO:0000256" key="11">
    <source>
        <dbReference type="ARBA" id="ARBA00022960"/>
    </source>
</evidence>
<dbReference type="InterPro" id="IPR036318">
    <property type="entry name" value="FAD-bd_PCMH-like_sf"/>
</dbReference>
<keyword evidence="13 18" id="KW-0560">Oxidoreductase</keyword>
<dbReference type="GO" id="GO:0009252">
    <property type="term" value="P:peptidoglycan biosynthetic process"/>
    <property type="evidence" value="ECO:0007669"/>
    <property type="project" value="UniProtKB-UniPathway"/>
</dbReference>
<dbReference type="GO" id="GO:0071949">
    <property type="term" value="F:FAD binding"/>
    <property type="evidence" value="ECO:0007669"/>
    <property type="project" value="InterPro"/>
</dbReference>
<accession>A0A645C4Q7</accession>
<dbReference type="InterPro" id="IPR016169">
    <property type="entry name" value="FAD-bd_PCMH_sub2"/>
</dbReference>
<proteinExistence type="inferred from homology"/>
<dbReference type="GO" id="GO:0051301">
    <property type="term" value="P:cell division"/>
    <property type="evidence" value="ECO:0007669"/>
    <property type="project" value="UniProtKB-KW"/>
</dbReference>
<dbReference type="PROSITE" id="PS51387">
    <property type="entry name" value="FAD_PCMH"/>
    <property type="match status" value="1"/>
</dbReference>
<evidence type="ECO:0000256" key="13">
    <source>
        <dbReference type="ARBA" id="ARBA00023002"/>
    </source>
</evidence>
<dbReference type="AlphaFoldDB" id="A0A645C4Q7"/>
<evidence type="ECO:0000259" key="17">
    <source>
        <dbReference type="PROSITE" id="PS51387"/>
    </source>
</evidence>
<name>A0A645C4Q7_9ZZZZ</name>
<gene>
    <name evidence="18" type="primary">murB_29</name>
    <name evidence="18" type="ORF">SDC9_115871</name>
</gene>
<comment type="cofactor">
    <cofactor evidence="1">
        <name>FAD</name>
        <dbReference type="ChEBI" id="CHEBI:57692"/>
    </cofactor>
</comment>
<keyword evidence="8" id="KW-0285">Flavoprotein</keyword>
<evidence type="ECO:0000256" key="5">
    <source>
        <dbReference type="ARBA" id="ARBA00012518"/>
    </source>
</evidence>
<evidence type="ECO:0000256" key="3">
    <source>
        <dbReference type="ARBA" id="ARBA00004496"/>
    </source>
</evidence>
<keyword evidence="12" id="KW-0573">Peptidoglycan synthesis</keyword>
<evidence type="ECO:0000256" key="10">
    <source>
        <dbReference type="ARBA" id="ARBA00022857"/>
    </source>
</evidence>
<dbReference type="InterPro" id="IPR016166">
    <property type="entry name" value="FAD-bd_PCMH"/>
</dbReference>
<keyword evidence="10" id="KW-0521">NADP</keyword>
<dbReference type="GO" id="GO:0008762">
    <property type="term" value="F:UDP-N-acetylmuramate dehydrogenase activity"/>
    <property type="evidence" value="ECO:0007669"/>
    <property type="project" value="UniProtKB-EC"/>
</dbReference>
<keyword evidence="6" id="KW-0963">Cytoplasm</keyword>
<reference evidence="18" key="1">
    <citation type="submission" date="2019-08" db="EMBL/GenBank/DDBJ databases">
        <authorList>
            <person name="Kucharzyk K."/>
            <person name="Murdoch R.W."/>
            <person name="Higgins S."/>
            <person name="Loffler F."/>
        </authorList>
    </citation>
    <scope>NUCLEOTIDE SEQUENCE</scope>
</reference>
<comment type="pathway">
    <text evidence="4">Cell wall biogenesis; peptidoglycan biosynthesis.</text>
</comment>
<dbReference type="InterPro" id="IPR016167">
    <property type="entry name" value="FAD-bd_PCMH_sub1"/>
</dbReference>
<dbReference type="GO" id="GO:0071555">
    <property type="term" value="P:cell wall organization"/>
    <property type="evidence" value="ECO:0007669"/>
    <property type="project" value="UniProtKB-KW"/>
</dbReference>
<dbReference type="UniPathway" id="UPA00219"/>
<dbReference type="NCBIfam" id="NF000755">
    <property type="entry name" value="PRK00046.1"/>
    <property type="match status" value="1"/>
</dbReference>
<evidence type="ECO:0000256" key="6">
    <source>
        <dbReference type="ARBA" id="ARBA00022490"/>
    </source>
</evidence>
<dbReference type="HAMAP" id="MF_00037">
    <property type="entry name" value="MurB"/>
    <property type="match status" value="1"/>
</dbReference>
<keyword evidence="15" id="KW-0961">Cell wall biogenesis/degradation</keyword>
<evidence type="ECO:0000256" key="16">
    <source>
        <dbReference type="ARBA" id="ARBA00048914"/>
    </source>
</evidence>
<dbReference type="Pfam" id="PF02873">
    <property type="entry name" value="MurB_C"/>
    <property type="match status" value="1"/>
</dbReference>
<evidence type="ECO:0000256" key="1">
    <source>
        <dbReference type="ARBA" id="ARBA00001974"/>
    </source>
</evidence>
<dbReference type="Pfam" id="PF01565">
    <property type="entry name" value="FAD_binding_4"/>
    <property type="match status" value="1"/>
</dbReference>
<evidence type="ECO:0000256" key="4">
    <source>
        <dbReference type="ARBA" id="ARBA00004752"/>
    </source>
</evidence>
<dbReference type="InterPro" id="IPR036635">
    <property type="entry name" value="MurB_C_sf"/>
</dbReference>
<keyword evidence="7" id="KW-0132">Cell division</keyword>
<protein>
    <recommendedName>
        <fullName evidence="5">UDP-N-acetylmuramate dehydrogenase</fullName>
        <ecNumber evidence="5">1.3.1.98</ecNumber>
    </recommendedName>
</protein>
<dbReference type="InterPro" id="IPR006094">
    <property type="entry name" value="Oxid_FAD_bind_N"/>
</dbReference>
<dbReference type="SUPFAM" id="SSF56194">
    <property type="entry name" value="Uridine diphospho-N-Acetylenolpyruvylglucosamine reductase, MurB, C-terminal domain"/>
    <property type="match status" value="1"/>
</dbReference>
<evidence type="ECO:0000256" key="2">
    <source>
        <dbReference type="ARBA" id="ARBA00003921"/>
    </source>
</evidence>
<evidence type="ECO:0000313" key="18">
    <source>
        <dbReference type="EMBL" id="MPM68934.1"/>
    </source>
</evidence>
<comment type="subcellular location">
    <subcellularLocation>
        <location evidence="3">Cytoplasm</location>
    </subcellularLocation>
</comment>
<dbReference type="PANTHER" id="PTHR21071:SF4">
    <property type="entry name" value="UDP-N-ACETYLENOLPYRUVOYLGLUCOSAMINE REDUCTASE"/>
    <property type="match status" value="1"/>
</dbReference>
<dbReference type="NCBIfam" id="TIGR00179">
    <property type="entry name" value="murB"/>
    <property type="match status" value="1"/>
</dbReference>
<dbReference type="InterPro" id="IPR011601">
    <property type="entry name" value="MurB_C"/>
</dbReference>
<dbReference type="EC" id="1.3.1.98" evidence="5"/>
<dbReference type="EMBL" id="VSSQ01022551">
    <property type="protein sequence ID" value="MPM68934.1"/>
    <property type="molecule type" value="Genomic_DNA"/>
</dbReference>
<dbReference type="InterPro" id="IPR003170">
    <property type="entry name" value="MurB"/>
</dbReference>
<dbReference type="PANTHER" id="PTHR21071">
    <property type="entry name" value="UDP-N-ACETYLENOLPYRUVOYLGLUCOSAMINE REDUCTASE"/>
    <property type="match status" value="1"/>
</dbReference>
<keyword evidence="9" id="KW-0274">FAD</keyword>
<evidence type="ECO:0000256" key="15">
    <source>
        <dbReference type="ARBA" id="ARBA00023316"/>
    </source>
</evidence>
<evidence type="ECO:0000256" key="12">
    <source>
        <dbReference type="ARBA" id="ARBA00022984"/>
    </source>
</evidence>
<keyword evidence="14" id="KW-0131">Cell cycle</keyword>
<keyword evidence="11" id="KW-0133">Cell shape</keyword>
<comment type="caution">
    <text evidence="18">The sequence shown here is derived from an EMBL/GenBank/DDBJ whole genome shotgun (WGS) entry which is preliminary data.</text>
</comment>
<sequence>MKFYKDFSLKDYNTFGLDVLTRYFYEFDSEEDLKQILREDAIRINRLLVVGQGSNLLFLNNFDGVVLHSAMKDIRVLEKKDDEVLVEAGAGVLWDDLVDFSVQNNWWGIENLSLIPGETGAAAIQNIGAYGAEIKDVVQKVTTIEIESCNEKVFDVSECGYGYRQSVFKNDLKGRFIVTSVVIKLSAKPLLNLNYQHLEQEVLKKGASNLQNIRNTIIEIRESKLPDPKVLGNAGSFFMNPVVSRGKYESLEQQYPQMPHYKVSATEEKIPAGWLIEQCGWKGKSIGKVGVHEKQALVLVNLGGAKGKDVQELAEKIQESVAVKLGITLIPEVNYIS</sequence>